<feature type="binding site" evidence="9">
    <location>
        <position position="398"/>
    </location>
    <ligand>
        <name>Zn(2+)</name>
        <dbReference type="ChEBI" id="CHEBI:29105"/>
        <label>2</label>
    </ligand>
</feature>
<evidence type="ECO:0000256" key="3">
    <source>
        <dbReference type="ARBA" id="ARBA00022723"/>
    </source>
</evidence>
<evidence type="ECO:0000256" key="10">
    <source>
        <dbReference type="PROSITE-ProRule" id="PRU00146"/>
    </source>
</evidence>
<feature type="binding site" evidence="9">
    <location>
        <position position="355"/>
    </location>
    <ligand>
        <name>Zn(2+)</name>
        <dbReference type="ChEBI" id="CHEBI:29105"/>
        <label>1</label>
    </ligand>
</feature>
<organism evidence="13 14">
    <name type="scientific">Paraphoma chrysanthemicola</name>
    <dbReference type="NCBI Taxonomy" id="798071"/>
    <lineage>
        <taxon>Eukaryota</taxon>
        <taxon>Fungi</taxon>
        <taxon>Dikarya</taxon>
        <taxon>Ascomycota</taxon>
        <taxon>Pezizomycotina</taxon>
        <taxon>Dothideomycetes</taxon>
        <taxon>Pleosporomycetidae</taxon>
        <taxon>Pleosporales</taxon>
        <taxon>Pleosporineae</taxon>
        <taxon>Phaeosphaeriaceae</taxon>
        <taxon>Paraphoma</taxon>
    </lineage>
</organism>
<dbReference type="InterPro" id="IPR019787">
    <property type="entry name" value="Znf_PHD-finger"/>
</dbReference>
<feature type="region of interest" description="Disordered" evidence="11">
    <location>
        <begin position="412"/>
        <end position="432"/>
    </location>
</feature>
<dbReference type="InterPro" id="IPR019786">
    <property type="entry name" value="Zinc_finger_PHD-type_CS"/>
</dbReference>
<evidence type="ECO:0000256" key="6">
    <source>
        <dbReference type="ARBA" id="ARBA00022853"/>
    </source>
</evidence>
<comment type="subcellular location">
    <subcellularLocation>
        <location evidence="1">Nucleus</location>
    </subcellularLocation>
</comment>
<sequence>MSASTPQPITTNPEGPQLQLSTSAPLTPAKRRVSTSNADLDVKVKAEGETVAIMAPTTFLEQSPPPAVPEYSEHRYGVFEHFGPNEPSIATIHLVCTATNFTAAYDMLRMHAEERIGEYPQWGATSTRSVDNMLEILGFNGVVHMRYQILRVQALGQSVDGRTRWAPLELIKSEEAPDDDAPELYFVDIDLHCQDADKTEHFITGGFRSLAEASNAMKSAAKAYLENHDGARVLERQIEIVDENGVTQQRFSVGPGNYTSNKLMTEEVWRQKQGLDPTHLATPRLSSPVAASPPQTPVHIPVEVPAFALESPDTPRPQVAPKPKAAPKAKAKSTSKAKGKGKGKAKTTKVLYCTCRQSHENGLMVKCDNEDCSIGWYHATCIGMNVDAAPTEEEAWYCPTCVEAGEMEQEAAQNPPLEIATAAGKAKKRRMG</sequence>
<accession>A0A8K0RBU2</accession>
<dbReference type="SMART" id="SM00249">
    <property type="entry name" value="PHD"/>
    <property type="match status" value="1"/>
</dbReference>
<dbReference type="SUPFAM" id="SSF57903">
    <property type="entry name" value="FYVE/PHD zinc finger"/>
    <property type="match status" value="1"/>
</dbReference>
<keyword evidence="6" id="KW-0156">Chromatin regulator</keyword>
<dbReference type="PANTHER" id="PTHR10333">
    <property type="entry name" value="INHIBITOR OF GROWTH PROTEIN"/>
    <property type="match status" value="1"/>
</dbReference>
<comment type="similarity">
    <text evidence="2">Belongs to the ING family.</text>
</comment>
<feature type="region of interest" description="Disordered" evidence="11">
    <location>
        <begin position="309"/>
        <end position="343"/>
    </location>
</feature>
<dbReference type="InterPro" id="IPR001965">
    <property type="entry name" value="Znf_PHD"/>
</dbReference>
<dbReference type="InterPro" id="IPR013083">
    <property type="entry name" value="Znf_RING/FYVE/PHD"/>
</dbReference>
<evidence type="ECO:0000256" key="5">
    <source>
        <dbReference type="ARBA" id="ARBA00022833"/>
    </source>
</evidence>
<feature type="domain" description="PHD-type" evidence="12">
    <location>
        <begin position="350"/>
        <end position="404"/>
    </location>
</feature>
<evidence type="ECO:0000256" key="1">
    <source>
        <dbReference type="ARBA" id="ARBA00004123"/>
    </source>
</evidence>
<evidence type="ECO:0000259" key="12">
    <source>
        <dbReference type="PROSITE" id="PS50016"/>
    </source>
</evidence>
<dbReference type="OrthoDB" id="5417730at2759"/>
<dbReference type="EMBL" id="JAGMVJ010000005">
    <property type="protein sequence ID" value="KAH7090534.1"/>
    <property type="molecule type" value="Genomic_DNA"/>
</dbReference>
<evidence type="ECO:0000256" key="7">
    <source>
        <dbReference type="ARBA" id="ARBA00023242"/>
    </source>
</evidence>
<dbReference type="GO" id="GO:0000785">
    <property type="term" value="C:chromatin"/>
    <property type="evidence" value="ECO:0007669"/>
    <property type="project" value="UniProtKB-ARBA"/>
</dbReference>
<feature type="site" description="Histone H3K4me3 binding" evidence="8">
    <location>
        <position position="364"/>
    </location>
</feature>
<evidence type="ECO:0000256" key="4">
    <source>
        <dbReference type="ARBA" id="ARBA00022771"/>
    </source>
</evidence>
<feature type="site" description="Histone H3K4me3 binding" evidence="8">
    <location>
        <position position="352"/>
    </location>
</feature>
<feature type="binding site" evidence="9">
    <location>
        <position position="401"/>
    </location>
    <ligand>
        <name>Zn(2+)</name>
        <dbReference type="ChEBI" id="CHEBI:29105"/>
        <label>2</label>
    </ligand>
</feature>
<keyword evidence="3 9" id="KW-0479">Metal-binding</keyword>
<protein>
    <recommendedName>
        <fullName evidence="12">PHD-type domain-containing protein</fullName>
    </recommendedName>
</protein>
<reference evidence="13" key="1">
    <citation type="journal article" date="2021" name="Nat. Commun.">
        <title>Genetic determinants of endophytism in the Arabidopsis root mycobiome.</title>
        <authorList>
            <person name="Mesny F."/>
            <person name="Miyauchi S."/>
            <person name="Thiergart T."/>
            <person name="Pickel B."/>
            <person name="Atanasova L."/>
            <person name="Karlsson M."/>
            <person name="Huettel B."/>
            <person name="Barry K.W."/>
            <person name="Haridas S."/>
            <person name="Chen C."/>
            <person name="Bauer D."/>
            <person name="Andreopoulos W."/>
            <person name="Pangilinan J."/>
            <person name="LaButti K."/>
            <person name="Riley R."/>
            <person name="Lipzen A."/>
            <person name="Clum A."/>
            <person name="Drula E."/>
            <person name="Henrissat B."/>
            <person name="Kohler A."/>
            <person name="Grigoriev I.V."/>
            <person name="Martin F.M."/>
            <person name="Hacquard S."/>
        </authorList>
    </citation>
    <scope>NUCLEOTIDE SEQUENCE</scope>
    <source>
        <strain evidence="13">MPI-SDFR-AT-0120</strain>
    </source>
</reference>
<keyword evidence="5 9" id="KW-0862">Zinc</keyword>
<keyword evidence="14" id="KW-1185">Reference proteome</keyword>
<keyword evidence="4 10" id="KW-0863">Zinc-finger</keyword>
<feature type="compositionally biased region" description="Basic residues" evidence="11">
    <location>
        <begin position="325"/>
        <end position="343"/>
    </location>
</feature>
<dbReference type="Proteomes" id="UP000813461">
    <property type="component" value="Unassembled WGS sequence"/>
</dbReference>
<keyword evidence="7" id="KW-0539">Nucleus</keyword>
<feature type="region of interest" description="Disordered" evidence="11">
    <location>
        <begin position="1"/>
        <end position="37"/>
    </location>
</feature>
<dbReference type="PROSITE" id="PS50016">
    <property type="entry name" value="ZF_PHD_2"/>
    <property type="match status" value="1"/>
</dbReference>
<feature type="binding site" evidence="9">
    <location>
        <position position="372"/>
    </location>
    <ligand>
        <name>Zn(2+)</name>
        <dbReference type="ChEBI" id="CHEBI:29105"/>
        <label>2</label>
    </ligand>
</feature>
<dbReference type="InterPro" id="IPR011011">
    <property type="entry name" value="Znf_FYVE_PHD"/>
</dbReference>
<proteinExistence type="inferred from homology"/>
<feature type="site" description="Histone H3K4me3 binding" evidence="8">
    <location>
        <position position="368"/>
    </location>
</feature>
<evidence type="ECO:0000313" key="14">
    <source>
        <dbReference type="Proteomes" id="UP000813461"/>
    </source>
</evidence>
<feature type="compositionally biased region" description="Polar residues" evidence="11">
    <location>
        <begin position="1"/>
        <end position="25"/>
    </location>
</feature>
<dbReference type="InterPro" id="IPR028651">
    <property type="entry name" value="ING_fam"/>
</dbReference>
<dbReference type="Pfam" id="PF00628">
    <property type="entry name" value="PHD"/>
    <property type="match status" value="1"/>
</dbReference>
<feature type="binding site" evidence="9">
    <location>
        <position position="367"/>
    </location>
    <ligand>
        <name>Zn(2+)</name>
        <dbReference type="ChEBI" id="CHEBI:29105"/>
        <label>2</label>
    </ligand>
</feature>
<evidence type="ECO:0000256" key="11">
    <source>
        <dbReference type="SAM" id="MobiDB-lite"/>
    </source>
</evidence>
<evidence type="ECO:0000256" key="8">
    <source>
        <dbReference type="PIRSR" id="PIRSR628651-50"/>
    </source>
</evidence>
<dbReference type="PANTHER" id="PTHR10333:SF42">
    <property type="entry name" value="INHIBITOR OF GROWTH PROTEIN 5"/>
    <property type="match status" value="1"/>
</dbReference>
<dbReference type="GO" id="GO:0005634">
    <property type="term" value="C:nucleus"/>
    <property type="evidence" value="ECO:0007669"/>
    <property type="project" value="UniProtKB-SubCell"/>
</dbReference>
<name>A0A8K0RBU2_9PLEO</name>
<feature type="binding site" evidence="9">
    <location>
        <position position="353"/>
    </location>
    <ligand>
        <name>Zn(2+)</name>
        <dbReference type="ChEBI" id="CHEBI:29105"/>
        <label>1</label>
    </ligand>
</feature>
<comment type="caution">
    <text evidence="13">The sequence shown here is derived from an EMBL/GenBank/DDBJ whole genome shotgun (WGS) entry which is preliminary data.</text>
</comment>
<evidence type="ECO:0000313" key="13">
    <source>
        <dbReference type="EMBL" id="KAH7090534.1"/>
    </source>
</evidence>
<dbReference type="Gene3D" id="3.30.40.10">
    <property type="entry name" value="Zinc/RING finger domain, C3HC4 (zinc finger)"/>
    <property type="match status" value="1"/>
</dbReference>
<dbReference type="GO" id="GO:0008270">
    <property type="term" value="F:zinc ion binding"/>
    <property type="evidence" value="ECO:0007669"/>
    <property type="project" value="UniProtKB-KW"/>
</dbReference>
<dbReference type="AlphaFoldDB" id="A0A8K0RBU2"/>
<evidence type="ECO:0000256" key="2">
    <source>
        <dbReference type="ARBA" id="ARBA00010210"/>
    </source>
</evidence>
<evidence type="ECO:0000256" key="9">
    <source>
        <dbReference type="PIRSR" id="PIRSR628651-51"/>
    </source>
</evidence>
<dbReference type="PROSITE" id="PS01359">
    <property type="entry name" value="ZF_PHD_1"/>
    <property type="match status" value="1"/>
</dbReference>
<feature type="site" description="Histone H3K4me3 binding" evidence="8">
    <location>
        <position position="376"/>
    </location>
</feature>
<gene>
    <name evidence="13" type="ORF">FB567DRAFT_589924</name>
</gene>
<feature type="binding site" evidence="9">
    <location>
        <position position="378"/>
    </location>
    <ligand>
        <name>Zn(2+)</name>
        <dbReference type="ChEBI" id="CHEBI:29105"/>
        <label>1</label>
    </ligand>
</feature>
<feature type="binding site" evidence="9">
    <location>
        <position position="381"/>
    </location>
    <ligand>
        <name>Zn(2+)</name>
        <dbReference type="ChEBI" id="CHEBI:29105"/>
        <label>1</label>
    </ligand>
</feature>
<dbReference type="GO" id="GO:0006325">
    <property type="term" value="P:chromatin organization"/>
    <property type="evidence" value="ECO:0007669"/>
    <property type="project" value="UniProtKB-KW"/>
</dbReference>